<feature type="region of interest" description="Disordered" evidence="1">
    <location>
        <begin position="694"/>
        <end position="788"/>
    </location>
</feature>
<feature type="region of interest" description="Disordered" evidence="1">
    <location>
        <begin position="583"/>
        <end position="682"/>
    </location>
</feature>
<feature type="compositionally biased region" description="Low complexity" evidence="1">
    <location>
        <begin position="103"/>
        <end position="127"/>
    </location>
</feature>
<feature type="compositionally biased region" description="Low complexity" evidence="1">
    <location>
        <begin position="433"/>
        <end position="476"/>
    </location>
</feature>
<feature type="compositionally biased region" description="Basic and acidic residues" evidence="1">
    <location>
        <begin position="410"/>
        <end position="432"/>
    </location>
</feature>
<dbReference type="EMBL" id="KN847538">
    <property type="protein sequence ID" value="KIW05218.1"/>
    <property type="molecule type" value="Genomic_DNA"/>
</dbReference>
<sequence>MSSSATAANTSISLASSTTNFASNTRVNSAAQSVLTNASAAPTKKMTSSGSKAVEHQHQQSGGTAATPSATKPPAWSRASINPVTQRASGSPVQNGIKSNGTASSSSASNAFKPHAAASAAPTPKDPSSAERLMFLFANFKGLNATLLLKNGDRYTGVFSSISNGQYIVKMAKKLSAQGKQPNGVNDEAAGAGPDRTLALNVQDVVDLAVNEVRFDKTHGRGQNGASTGFRTDADISSGWHGRERELQKWEPADNDADVDHSIENGNIGAWDQFAEHKKMTGLESTYDESNYTTTLDRSRPGFEEAVRKADQIAREIESSSTTNAHVAEERGVKGIDDSGLDEEDKYSGVQREFKPLASGGPNRYTPPAMRAPTGQPTVPGAPVDPAIISSAFADSSKSTKPSATGSTKNKIEETPTAKSEQTKDTAAEKEVAAVPATSTTKPAAAPAVAATSVNSTTTSATAATTPAPVTVSTTSEKTTAEKPVTAPAPASTKPSVPAPLPSTRLPNKEGSATATVEKDVHEAFKEFNKSEKLRVQEHQRSLARRDKAVKLNDLKKFAQNFKLHTEVPADLLPILARDEKKQREIKEKAKRNAEDTKSTPPRSTATSVSATPSDAKTKPITTSKNDSGPTSPLVSNDRQPQQRSRQSSTNMVSLGKGVPQHIQGAGPAPGGHRQHGNLGPRLAMNAQNRGVMPQQQLPQHPMPIPDPRMTQTGITSPTTALRFDPSKSFVPSKPFVPGGSNASSGSSPVRPISSQPVEPKAPTPGNLFEGRTEGRKGPIPDSERVSLDNYFNPIPTLKKEHEASLLEAKRAELPNVGLPPSYKTKPTWEDLVPDDNKEKTYKAMFPNSLKPAASPQQHIGPNQFQHQLPYGGAVHHAGFVPQVPANQTPRHMVAQPHHAGGPGTPQHHFDEAQRMHFSHSASSVHPSPRPMQPFVYNPQAGPPGQFPAQMVYGTSPSGGYGMVARQLSNNPQFHAQPPQMVAAAPGGPPAMYVQGMPAGYMMPAGAQAFFPHGGHMAPQPGASGFPSPANRPAMMAPQGSQSGHNTPQVIAPYFPGQAGPGQPMRYGVPPQHHQYPGNPQHFPQHVMRGGPSGSYPQPMMSAPQAMIMQPGQMAPESGEDGK</sequence>
<feature type="compositionally biased region" description="Low complexity" evidence="1">
    <location>
        <begin position="64"/>
        <end position="75"/>
    </location>
</feature>
<name>A0A0D2AE06_9PEZI</name>
<feature type="compositionally biased region" description="Polar residues" evidence="1">
    <location>
        <begin position="599"/>
        <end position="638"/>
    </location>
</feature>
<feature type="region of interest" description="Disordered" evidence="1">
    <location>
        <begin position="1"/>
        <end position="24"/>
    </location>
</feature>
<keyword evidence="4" id="KW-1185">Reference proteome</keyword>
<dbReference type="VEuPathDB" id="FungiDB:PV09_03760"/>
<dbReference type="Pfam" id="PF14438">
    <property type="entry name" value="SM-ATX"/>
    <property type="match status" value="1"/>
</dbReference>
<dbReference type="EMBL" id="KN847538">
    <property type="protein sequence ID" value="KIW05219.1"/>
    <property type="molecule type" value="Genomic_DNA"/>
</dbReference>
<dbReference type="InterPro" id="IPR025852">
    <property type="entry name" value="SM_dom_ATX"/>
</dbReference>
<dbReference type="SMART" id="SM01272">
    <property type="entry name" value="LsmAD"/>
    <property type="match status" value="1"/>
</dbReference>
<accession>A0A0D2AE06</accession>
<evidence type="ECO:0000259" key="2">
    <source>
        <dbReference type="SMART" id="SM01272"/>
    </source>
</evidence>
<feature type="region of interest" description="Disordered" evidence="1">
    <location>
        <begin position="317"/>
        <end position="514"/>
    </location>
</feature>
<feature type="compositionally biased region" description="Polar residues" evidence="1">
    <location>
        <begin position="36"/>
        <end position="51"/>
    </location>
</feature>
<dbReference type="PANTHER" id="PTHR12854:SF7">
    <property type="entry name" value="ATAXIN-2 HOMOLOG"/>
    <property type="match status" value="1"/>
</dbReference>
<feature type="compositionally biased region" description="Low complexity" evidence="1">
    <location>
        <begin position="639"/>
        <end position="649"/>
    </location>
</feature>
<feature type="compositionally biased region" description="Basic and acidic residues" evidence="1">
    <location>
        <begin position="583"/>
        <end position="598"/>
    </location>
</feature>
<dbReference type="Pfam" id="PF06741">
    <property type="entry name" value="LsmAD"/>
    <property type="match status" value="1"/>
</dbReference>
<evidence type="ECO:0000313" key="4">
    <source>
        <dbReference type="Proteomes" id="UP000053259"/>
    </source>
</evidence>
<dbReference type="InterPro" id="IPR045117">
    <property type="entry name" value="ATXN2-like"/>
</dbReference>
<feature type="compositionally biased region" description="Polar residues" evidence="1">
    <location>
        <begin position="710"/>
        <end position="720"/>
    </location>
</feature>
<feature type="region of interest" description="Disordered" evidence="1">
    <location>
        <begin position="36"/>
        <end position="127"/>
    </location>
</feature>
<feature type="compositionally biased region" description="Basic and acidic residues" evidence="1">
    <location>
        <begin position="327"/>
        <end position="337"/>
    </location>
</feature>
<dbReference type="GO" id="GO:0034063">
    <property type="term" value="P:stress granule assembly"/>
    <property type="evidence" value="ECO:0007669"/>
    <property type="project" value="TreeGrafter"/>
</dbReference>
<feature type="compositionally biased region" description="Low complexity" evidence="1">
    <location>
        <begin position="739"/>
        <end position="755"/>
    </location>
</feature>
<dbReference type="GO" id="GO:0010494">
    <property type="term" value="C:cytoplasmic stress granule"/>
    <property type="evidence" value="ECO:0007669"/>
    <property type="project" value="TreeGrafter"/>
</dbReference>
<feature type="region of interest" description="Disordered" evidence="1">
    <location>
        <begin position="218"/>
        <end position="243"/>
    </location>
</feature>
<evidence type="ECO:0000256" key="1">
    <source>
        <dbReference type="SAM" id="MobiDB-lite"/>
    </source>
</evidence>
<dbReference type="RefSeq" id="XP_016215088.1">
    <property type="nucleotide sequence ID" value="XM_016356999.1"/>
</dbReference>
<dbReference type="STRING" id="253628.A0A0D2AE06"/>
<feature type="compositionally biased region" description="Polar residues" evidence="1">
    <location>
        <begin position="79"/>
        <end position="102"/>
    </location>
</feature>
<dbReference type="GeneID" id="27311733"/>
<feature type="compositionally biased region" description="Polar residues" evidence="1">
    <location>
        <begin position="393"/>
        <end position="409"/>
    </location>
</feature>
<reference evidence="3 4" key="1">
    <citation type="submission" date="2015-01" db="EMBL/GenBank/DDBJ databases">
        <title>The Genome Sequence of Ochroconis gallopava CBS43764.</title>
        <authorList>
            <consortium name="The Broad Institute Genomics Platform"/>
            <person name="Cuomo C."/>
            <person name="de Hoog S."/>
            <person name="Gorbushina A."/>
            <person name="Stielow B."/>
            <person name="Teixiera M."/>
            <person name="Abouelleil A."/>
            <person name="Chapman S.B."/>
            <person name="Priest M."/>
            <person name="Young S.K."/>
            <person name="Wortman J."/>
            <person name="Nusbaum C."/>
            <person name="Birren B."/>
        </authorList>
    </citation>
    <scope>NUCLEOTIDE SEQUENCE [LARGE SCALE GENOMIC DNA]</scope>
    <source>
        <strain evidence="3 4">CBS 43764</strain>
    </source>
</reference>
<dbReference type="OrthoDB" id="2275718at2759"/>
<dbReference type="GO" id="GO:0003729">
    <property type="term" value="F:mRNA binding"/>
    <property type="evidence" value="ECO:0007669"/>
    <property type="project" value="TreeGrafter"/>
</dbReference>
<dbReference type="Proteomes" id="UP000053259">
    <property type="component" value="Unassembled WGS sequence"/>
</dbReference>
<protein>
    <recommendedName>
        <fullName evidence="2">LsmAD domain-containing protein</fullName>
    </recommendedName>
</protein>
<evidence type="ECO:0000313" key="3">
    <source>
        <dbReference type="EMBL" id="KIW05218.1"/>
    </source>
</evidence>
<feature type="domain" description="LsmAD" evidence="2">
    <location>
        <begin position="281"/>
        <end position="353"/>
    </location>
</feature>
<proteinExistence type="predicted"/>
<organism evidence="3 4">
    <name type="scientific">Verruconis gallopava</name>
    <dbReference type="NCBI Taxonomy" id="253628"/>
    <lineage>
        <taxon>Eukaryota</taxon>
        <taxon>Fungi</taxon>
        <taxon>Dikarya</taxon>
        <taxon>Ascomycota</taxon>
        <taxon>Pezizomycotina</taxon>
        <taxon>Dothideomycetes</taxon>
        <taxon>Pleosporomycetidae</taxon>
        <taxon>Venturiales</taxon>
        <taxon>Sympoventuriaceae</taxon>
        <taxon>Verruconis</taxon>
    </lineage>
</organism>
<feature type="compositionally biased region" description="Basic and acidic residues" evidence="1">
    <location>
        <begin position="771"/>
        <end position="787"/>
    </location>
</feature>
<dbReference type="RefSeq" id="XP_016215087.1">
    <property type="nucleotide sequence ID" value="XM_016356998.1"/>
</dbReference>
<feature type="compositionally biased region" description="Low complexity" evidence="1">
    <location>
        <begin position="1"/>
        <end position="19"/>
    </location>
</feature>
<gene>
    <name evidence="3" type="ORF">PV09_03760</name>
</gene>
<dbReference type="InterPro" id="IPR009604">
    <property type="entry name" value="LsmAD_domain"/>
</dbReference>
<dbReference type="PANTHER" id="PTHR12854">
    <property type="entry name" value="ATAXIN 2-RELATED"/>
    <property type="match status" value="1"/>
</dbReference>
<dbReference type="AlphaFoldDB" id="A0A0D2AE06"/>